<gene>
    <name evidence="1" type="ordered locus">Plabr_1738</name>
</gene>
<dbReference type="eggNOG" id="COG4455">
    <property type="taxonomic scope" value="Bacteria"/>
</dbReference>
<dbReference type="InterPro" id="IPR009211">
    <property type="entry name" value="TagJ"/>
</dbReference>
<organism evidence="1 2">
    <name type="scientific">Rubinisphaera brasiliensis (strain ATCC 49424 / DSM 5305 / JCM 21570 / IAM 15109 / NBRC 103401 / IFAM 1448)</name>
    <name type="common">Planctomyces brasiliensis</name>
    <dbReference type="NCBI Taxonomy" id="756272"/>
    <lineage>
        <taxon>Bacteria</taxon>
        <taxon>Pseudomonadati</taxon>
        <taxon>Planctomycetota</taxon>
        <taxon>Planctomycetia</taxon>
        <taxon>Planctomycetales</taxon>
        <taxon>Planctomycetaceae</taxon>
        <taxon>Rubinisphaera</taxon>
    </lineage>
</organism>
<dbReference type="OrthoDB" id="5416084at2"/>
<evidence type="ECO:0000313" key="2">
    <source>
        <dbReference type="Proteomes" id="UP000006860"/>
    </source>
</evidence>
<reference evidence="2" key="1">
    <citation type="submission" date="2011-02" db="EMBL/GenBank/DDBJ databases">
        <title>The complete genome of Planctomyces brasiliensis DSM 5305.</title>
        <authorList>
            <person name="Lucas S."/>
            <person name="Copeland A."/>
            <person name="Lapidus A."/>
            <person name="Bruce D."/>
            <person name="Goodwin L."/>
            <person name="Pitluck S."/>
            <person name="Kyrpides N."/>
            <person name="Mavromatis K."/>
            <person name="Pagani I."/>
            <person name="Ivanova N."/>
            <person name="Ovchinnikova G."/>
            <person name="Lu M."/>
            <person name="Detter J.C."/>
            <person name="Han C."/>
            <person name="Land M."/>
            <person name="Hauser L."/>
            <person name="Markowitz V."/>
            <person name="Cheng J.-F."/>
            <person name="Hugenholtz P."/>
            <person name="Woyke T."/>
            <person name="Wu D."/>
            <person name="Tindall B."/>
            <person name="Pomrenke H.G."/>
            <person name="Brambilla E."/>
            <person name="Klenk H.-P."/>
            <person name="Eisen J.A."/>
        </authorList>
    </citation>
    <scope>NUCLEOTIDE SEQUENCE [LARGE SCALE GENOMIC DNA]</scope>
    <source>
        <strain evidence="2">ATCC 49424 / DSM 5305 / JCM 21570 / NBRC 103401 / IFAM 1448</strain>
    </source>
</reference>
<dbReference type="Gene3D" id="1.25.40.10">
    <property type="entry name" value="Tetratricopeptide repeat domain"/>
    <property type="match status" value="1"/>
</dbReference>
<dbReference type="Pfam" id="PF07024">
    <property type="entry name" value="ImpE"/>
    <property type="match status" value="1"/>
</dbReference>
<accession>F0SFE2</accession>
<dbReference type="SUPFAM" id="SSF144059">
    <property type="entry name" value="ImpE-like"/>
    <property type="match status" value="1"/>
</dbReference>
<dbReference type="STRING" id="756272.Plabr_1738"/>
<protein>
    <submittedName>
        <fullName evidence="1">Virulence protein SciE type</fullName>
    </submittedName>
</protein>
<dbReference type="RefSeq" id="WP_013628076.1">
    <property type="nucleotide sequence ID" value="NC_015174.1"/>
</dbReference>
<dbReference type="AlphaFoldDB" id="F0SFE2"/>
<name>F0SFE2_RUBBR</name>
<dbReference type="KEGG" id="pbs:Plabr_1738"/>
<keyword evidence="2" id="KW-1185">Reference proteome</keyword>
<dbReference type="EMBL" id="CP002546">
    <property type="protein sequence ID" value="ADY59349.1"/>
    <property type="molecule type" value="Genomic_DNA"/>
</dbReference>
<dbReference type="PIRSF" id="PIRSF029288">
    <property type="entry name" value="SciE_ImpE"/>
    <property type="match status" value="1"/>
</dbReference>
<dbReference type="Proteomes" id="UP000006860">
    <property type="component" value="Chromosome"/>
</dbReference>
<dbReference type="HOGENOM" id="CLU_087908_0_0_0"/>
<evidence type="ECO:0000313" key="1">
    <source>
        <dbReference type="EMBL" id="ADY59349.1"/>
    </source>
</evidence>
<proteinExistence type="predicted"/>
<dbReference type="InterPro" id="IPR011990">
    <property type="entry name" value="TPR-like_helical_dom_sf"/>
</dbReference>
<sequence>MSPIEHFEAGDLQQAIATALSEVKSHPTDVEKRMVLSQLFAFNGELERADKQLDIIGTQSPDAAVSVAEFRQLIRAAQSRHDFYASGALPEFLGEPTESQQLQLKASIALREGKSAEARDLLDQAAEYGTSLTGVCDGDEFAGFRDLDDLLGTTIELLTSNGKYYWLPAERLISLNFMPIEMYHQLLWRRAEIEVQEGPTGVVHIPVTYANPVEDLDDQGKLGRMTDWRGSEDSPVLGVGQKTWLIGDSDRPLMSIESLSVNPGNA</sequence>